<accession>A0A4V3EIU8</accession>
<keyword evidence="4" id="KW-1185">Reference proteome</keyword>
<evidence type="ECO:0000256" key="1">
    <source>
        <dbReference type="SAM" id="MobiDB-lite"/>
    </source>
</evidence>
<proteinExistence type="predicted"/>
<feature type="compositionally biased region" description="Low complexity" evidence="1">
    <location>
        <begin position="29"/>
        <end position="65"/>
    </location>
</feature>
<evidence type="ECO:0000313" key="3">
    <source>
        <dbReference type="EMBL" id="TDT15808.1"/>
    </source>
</evidence>
<feature type="compositionally biased region" description="Polar residues" evidence="1">
    <location>
        <begin position="66"/>
        <end position="75"/>
    </location>
</feature>
<dbReference type="GO" id="GO:0016829">
    <property type="term" value="F:lyase activity"/>
    <property type="evidence" value="ECO:0007669"/>
    <property type="project" value="UniProtKB-KW"/>
</dbReference>
<name>A0A4V3EIU8_9ACTN</name>
<gene>
    <name evidence="3" type="ORF">BDK89_1386</name>
</gene>
<feature type="domain" description="Right handed beta helix" evidence="2">
    <location>
        <begin position="171"/>
        <end position="335"/>
    </location>
</feature>
<dbReference type="EMBL" id="SOAU01000001">
    <property type="protein sequence ID" value="TDT15808.1"/>
    <property type="molecule type" value="Genomic_DNA"/>
</dbReference>
<dbReference type="Gene3D" id="2.160.20.10">
    <property type="entry name" value="Single-stranded right-handed beta-helix, Pectin lyase-like"/>
    <property type="match status" value="1"/>
</dbReference>
<dbReference type="InterPro" id="IPR006626">
    <property type="entry name" value="PbH1"/>
</dbReference>
<dbReference type="InterPro" id="IPR039448">
    <property type="entry name" value="Beta_helix"/>
</dbReference>
<dbReference type="Pfam" id="PF13229">
    <property type="entry name" value="Beta_helix"/>
    <property type="match status" value="1"/>
</dbReference>
<dbReference type="Proteomes" id="UP000294558">
    <property type="component" value="Unassembled WGS sequence"/>
</dbReference>
<reference evidence="3 4" key="1">
    <citation type="submission" date="2019-03" db="EMBL/GenBank/DDBJ databases">
        <title>Sequencing the genomes of 1000 actinobacteria strains.</title>
        <authorList>
            <person name="Klenk H.-P."/>
        </authorList>
    </citation>
    <scope>NUCLEOTIDE SEQUENCE [LARGE SCALE GENOMIC DNA]</scope>
    <source>
        <strain evidence="3 4">DSM 18936</strain>
    </source>
</reference>
<comment type="caution">
    <text evidence="3">The sequence shown here is derived from an EMBL/GenBank/DDBJ whole genome shotgun (WGS) entry which is preliminary data.</text>
</comment>
<sequence>MKKLATLAVCGGLLMASCGSDGESTDESPAVTEADTTDAPTTDAPADTTEAPATTVAEPTPDTTEGSADTTSAPETTAAAGDDDGVYWVPTEYETIQAAVDAAQPGELVMIEPGTYVEAVDVATDELTIRGVDRDTVVLDGQLQLDNGIRVLGADGVAVENLTTVNYTNNGLFWVSSEGYRASYITTYRTGDYGIYAFDSVKGQIEYSHTIGSRDAGIYIGQCYPCDAVITDVISSNNGLGYSGTNSGGNLLIVNSTWHNNRAGIVPNSGSYELCYPERETTIVGNLVYDNNQGDTPAIDTALLAQGNGILIAGGIGNVIERNRVDDHFRTGIGLVPYLEETPNDDLPTEDEWDMPCEQQKNEPINIPDGDLLWDSYDNVVVDNVVTNSGEADLALASAGGDISTFRNCFSGNEHTLTAPTDLETLAPCDGEGSGDWAAGDLAVARWLAEQADLPGEVPWQEAPLPELGEHENMPDAETAPPAPATDVPFTVDLDAITVPDLPNG</sequence>
<feature type="region of interest" description="Disordered" evidence="1">
    <location>
        <begin position="18"/>
        <end position="85"/>
    </location>
</feature>
<dbReference type="InterPro" id="IPR011050">
    <property type="entry name" value="Pectin_lyase_fold/virulence"/>
</dbReference>
<dbReference type="InterPro" id="IPR012334">
    <property type="entry name" value="Pectin_lyas_fold"/>
</dbReference>
<dbReference type="AlphaFoldDB" id="A0A4V3EIU8"/>
<organism evidence="3 4">
    <name type="scientific">Ilumatobacter fluminis</name>
    <dbReference type="NCBI Taxonomy" id="467091"/>
    <lineage>
        <taxon>Bacteria</taxon>
        <taxon>Bacillati</taxon>
        <taxon>Actinomycetota</taxon>
        <taxon>Acidimicrobiia</taxon>
        <taxon>Acidimicrobiales</taxon>
        <taxon>Ilumatobacteraceae</taxon>
        <taxon>Ilumatobacter</taxon>
    </lineage>
</organism>
<dbReference type="SMART" id="SM00710">
    <property type="entry name" value="PbH1"/>
    <property type="match status" value="7"/>
</dbReference>
<evidence type="ECO:0000313" key="4">
    <source>
        <dbReference type="Proteomes" id="UP000294558"/>
    </source>
</evidence>
<dbReference type="PROSITE" id="PS51257">
    <property type="entry name" value="PROKAR_LIPOPROTEIN"/>
    <property type="match status" value="1"/>
</dbReference>
<feature type="region of interest" description="Disordered" evidence="1">
    <location>
        <begin position="467"/>
        <end position="490"/>
    </location>
</feature>
<protein>
    <submittedName>
        <fullName evidence="3">Parallel beta helix pectate lyase-like protein</fullName>
    </submittedName>
</protein>
<dbReference type="SUPFAM" id="SSF51126">
    <property type="entry name" value="Pectin lyase-like"/>
    <property type="match status" value="1"/>
</dbReference>
<keyword evidence="3" id="KW-0456">Lyase</keyword>
<evidence type="ECO:0000259" key="2">
    <source>
        <dbReference type="Pfam" id="PF13229"/>
    </source>
</evidence>